<name>B8GIS4_METPE</name>
<sequence length="124" mass="14735">MKWFTDLLQVVYQTGLFHPLVFLQAMYHYHALFRSLAFLQAVYHYHAMFHSPVFLQAVYHYHAMFHSPAFPQVVYQTVLFRSWPGQRFRTAVNLSEQRCFDLHSTLMTTNCYSLAGYILQSTFL</sequence>
<gene>
    <name evidence="1" type="ordered locus">Mpal_1574</name>
</gene>
<organism evidence="1 2">
    <name type="scientific">Methanosphaerula palustris (strain ATCC BAA-1556 / DSM 19958 / E1-9c)</name>
    <dbReference type="NCBI Taxonomy" id="521011"/>
    <lineage>
        <taxon>Archaea</taxon>
        <taxon>Methanobacteriati</taxon>
        <taxon>Methanobacteriota</taxon>
        <taxon>Stenosarchaea group</taxon>
        <taxon>Methanomicrobia</taxon>
        <taxon>Methanomicrobiales</taxon>
        <taxon>Methanoregulaceae</taxon>
        <taxon>Methanosphaerula</taxon>
    </lineage>
</organism>
<dbReference type="Proteomes" id="UP000002457">
    <property type="component" value="Chromosome"/>
</dbReference>
<reference evidence="1 2" key="1">
    <citation type="journal article" date="2015" name="Genome Announc.">
        <title>Complete Genome Sequence of Methanosphaerula palustris E1-9CT, a Hydrogenotrophic Methanogen Isolated from a Minerotrophic Fen Peatland.</title>
        <authorList>
            <person name="Cadillo-Quiroz H."/>
            <person name="Browne P."/>
            <person name="Kyrpides N."/>
            <person name="Woyke T."/>
            <person name="Goodwin L."/>
            <person name="Detter C."/>
            <person name="Yavitt J.B."/>
            <person name="Zinder S.H."/>
        </authorList>
    </citation>
    <scope>NUCLEOTIDE SEQUENCE [LARGE SCALE GENOMIC DNA]</scope>
    <source>
        <strain evidence="2">ATCC BAA-1556 / DSM 19958 / E1-9c</strain>
    </source>
</reference>
<dbReference type="EMBL" id="CP001338">
    <property type="protein sequence ID" value="ACL16887.1"/>
    <property type="molecule type" value="Genomic_DNA"/>
</dbReference>
<dbReference type="HOGENOM" id="CLU_1998773_0_0_2"/>
<evidence type="ECO:0000313" key="2">
    <source>
        <dbReference type="Proteomes" id="UP000002457"/>
    </source>
</evidence>
<dbReference type="STRING" id="521011.Mpal_1574"/>
<dbReference type="GeneID" id="7271119"/>
<proteinExistence type="predicted"/>
<evidence type="ECO:0000313" key="1">
    <source>
        <dbReference type="EMBL" id="ACL16887.1"/>
    </source>
</evidence>
<keyword evidence="2" id="KW-1185">Reference proteome</keyword>
<dbReference type="KEGG" id="mpl:Mpal_1574"/>
<accession>B8GIS4</accession>
<dbReference type="AlphaFoldDB" id="B8GIS4"/>
<dbReference type="RefSeq" id="WP_012618206.1">
    <property type="nucleotide sequence ID" value="NC_011832.1"/>
</dbReference>
<protein>
    <submittedName>
        <fullName evidence="1">Uncharacterized protein</fullName>
    </submittedName>
</protein>